<evidence type="ECO:0000313" key="3">
    <source>
        <dbReference type="Proteomes" id="UP001215598"/>
    </source>
</evidence>
<protein>
    <submittedName>
        <fullName evidence="2">Uncharacterized protein</fullName>
    </submittedName>
</protein>
<comment type="caution">
    <text evidence="2">The sequence shown here is derived from an EMBL/GenBank/DDBJ whole genome shotgun (WGS) entry which is preliminary data.</text>
</comment>
<gene>
    <name evidence="2" type="ORF">B0H16DRAFT_1708903</name>
</gene>
<dbReference type="AlphaFoldDB" id="A0AAD7KEP3"/>
<accession>A0AAD7KEP3</accession>
<organism evidence="2 3">
    <name type="scientific">Mycena metata</name>
    <dbReference type="NCBI Taxonomy" id="1033252"/>
    <lineage>
        <taxon>Eukaryota</taxon>
        <taxon>Fungi</taxon>
        <taxon>Dikarya</taxon>
        <taxon>Basidiomycota</taxon>
        <taxon>Agaricomycotina</taxon>
        <taxon>Agaricomycetes</taxon>
        <taxon>Agaricomycetidae</taxon>
        <taxon>Agaricales</taxon>
        <taxon>Marasmiineae</taxon>
        <taxon>Mycenaceae</taxon>
        <taxon>Mycena</taxon>
    </lineage>
</organism>
<reference evidence="2" key="1">
    <citation type="submission" date="2023-03" db="EMBL/GenBank/DDBJ databases">
        <title>Massive genome expansion in bonnet fungi (Mycena s.s.) driven by repeated elements and novel gene families across ecological guilds.</title>
        <authorList>
            <consortium name="Lawrence Berkeley National Laboratory"/>
            <person name="Harder C.B."/>
            <person name="Miyauchi S."/>
            <person name="Viragh M."/>
            <person name="Kuo A."/>
            <person name="Thoen E."/>
            <person name="Andreopoulos B."/>
            <person name="Lu D."/>
            <person name="Skrede I."/>
            <person name="Drula E."/>
            <person name="Henrissat B."/>
            <person name="Morin E."/>
            <person name="Kohler A."/>
            <person name="Barry K."/>
            <person name="LaButti K."/>
            <person name="Morin E."/>
            <person name="Salamov A."/>
            <person name="Lipzen A."/>
            <person name="Mereny Z."/>
            <person name="Hegedus B."/>
            <person name="Baldrian P."/>
            <person name="Stursova M."/>
            <person name="Weitz H."/>
            <person name="Taylor A."/>
            <person name="Grigoriev I.V."/>
            <person name="Nagy L.G."/>
            <person name="Martin F."/>
            <person name="Kauserud H."/>
        </authorList>
    </citation>
    <scope>NUCLEOTIDE SEQUENCE</scope>
    <source>
        <strain evidence="2">CBHHK182m</strain>
    </source>
</reference>
<feature type="region of interest" description="Disordered" evidence="1">
    <location>
        <begin position="1"/>
        <end position="27"/>
    </location>
</feature>
<dbReference type="Proteomes" id="UP001215598">
    <property type="component" value="Unassembled WGS sequence"/>
</dbReference>
<dbReference type="EMBL" id="JARKIB010000002">
    <property type="protein sequence ID" value="KAJ7784161.1"/>
    <property type="molecule type" value="Genomic_DNA"/>
</dbReference>
<evidence type="ECO:0000313" key="2">
    <source>
        <dbReference type="EMBL" id="KAJ7784161.1"/>
    </source>
</evidence>
<sequence length="76" mass="8821">MLLQTETQQPPAPVSTQQTQVQAPVPRTQQPYMMSVQNLQNLQGLGDYTQEQLHTMLQHMQQQQTQQARQQQQHPL</sequence>
<proteinExistence type="predicted"/>
<feature type="region of interest" description="Disordered" evidence="1">
    <location>
        <begin position="56"/>
        <end position="76"/>
    </location>
</feature>
<name>A0AAD7KEP3_9AGAR</name>
<evidence type="ECO:0000256" key="1">
    <source>
        <dbReference type="SAM" id="MobiDB-lite"/>
    </source>
</evidence>
<keyword evidence="3" id="KW-1185">Reference proteome</keyword>